<protein>
    <submittedName>
        <fullName evidence="1">Uncharacterized protein</fullName>
    </submittedName>
</protein>
<evidence type="ECO:0000313" key="1">
    <source>
        <dbReference type="EMBL" id="HIW08127.1"/>
    </source>
</evidence>
<evidence type="ECO:0000313" key="2">
    <source>
        <dbReference type="Proteomes" id="UP000823933"/>
    </source>
</evidence>
<dbReference type="AlphaFoldDB" id="A0A9D1Q9J2"/>
<accession>A0A9D1Q9J2</accession>
<reference evidence="1" key="1">
    <citation type="journal article" date="2021" name="PeerJ">
        <title>Extensive microbial diversity within the chicken gut microbiome revealed by metagenomics and culture.</title>
        <authorList>
            <person name="Gilroy R."/>
            <person name="Ravi A."/>
            <person name="Getino M."/>
            <person name="Pursley I."/>
            <person name="Horton D.L."/>
            <person name="Alikhan N.F."/>
            <person name="Baker D."/>
            <person name="Gharbi K."/>
            <person name="Hall N."/>
            <person name="Watson M."/>
            <person name="Adriaenssens E.M."/>
            <person name="Foster-Nyarko E."/>
            <person name="Jarju S."/>
            <person name="Secka A."/>
            <person name="Antonio M."/>
            <person name="Oren A."/>
            <person name="Chaudhuri R.R."/>
            <person name="La Ragione R."/>
            <person name="Hildebrand F."/>
            <person name="Pallen M.J."/>
        </authorList>
    </citation>
    <scope>NUCLEOTIDE SEQUENCE</scope>
    <source>
        <strain evidence="1">ChiHcolR34-3080</strain>
    </source>
</reference>
<organism evidence="1 2">
    <name type="scientific">Candidatus Faecalibacterium intestinigallinarum</name>
    <dbReference type="NCBI Taxonomy" id="2838581"/>
    <lineage>
        <taxon>Bacteria</taxon>
        <taxon>Bacillati</taxon>
        <taxon>Bacillota</taxon>
        <taxon>Clostridia</taxon>
        <taxon>Eubacteriales</taxon>
        <taxon>Oscillospiraceae</taxon>
        <taxon>Faecalibacterium</taxon>
    </lineage>
</organism>
<comment type="caution">
    <text evidence="1">The sequence shown here is derived from an EMBL/GenBank/DDBJ whole genome shotgun (WGS) entry which is preliminary data.</text>
</comment>
<gene>
    <name evidence="1" type="ORF">H9890_01840</name>
</gene>
<name>A0A9D1Q9J2_9FIRM</name>
<dbReference type="EMBL" id="DXHQ01000020">
    <property type="protein sequence ID" value="HIW08127.1"/>
    <property type="molecule type" value="Genomic_DNA"/>
</dbReference>
<proteinExistence type="predicted"/>
<reference evidence="1" key="2">
    <citation type="submission" date="2021-04" db="EMBL/GenBank/DDBJ databases">
        <authorList>
            <person name="Gilroy R."/>
        </authorList>
    </citation>
    <scope>NUCLEOTIDE SEQUENCE</scope>
    <source>
        <strain evidence="1">ChiHcolR34-3080</strain>
    </source>
</reference>
<dbReference type="Proteomes" id="UP000823933">
    <property type="component" value="Unassembled WGS sequence"/>
</dbReference>
<sequence length="129" mass="13831">MMMPANYSVIAENEMTYVNGGALIDCFAPLMTSSNWKTFNTNLIKIIGNSAMANFLSSTVGVLFGGEFSFENWGDTLEGNYWKGFDSVNNGLNTVLSWVGALGAIYTLGTNDAKTIHNDKVLGITGAAL</sequence>